<feature type="domain" description="Glycosyltransferase 2-like" evidence="7">
    <location>
        <begin position="41"/>
        <end position="152"/>
    </location>
</feature>
<evidence type="ECO:0000256" key="5">
    <source>
        <dbReference type="ARBA" id="ARBA00023136"/>
    </source>
</evidence>
<dbReference type="PANTHER" id="PTHR43646">
    <property type="entry name" value="GLYCOSYLTRANSFERASE"/>
    <property type="match status" value="1"/>
</dbReference>
<dbReference type="PANTHER" id="PTHR43646:SF2">
    <property type="entry name" value="GLYCOSYLTRANSFERASE 2-LIKE DOMAIN-CONTAINING PROTEIN"/>
    <property type="match status" value="1"/>
</dbReference>
<dbReference type="Pfam" id="PF00535">
    <property type="entry name" value="Glycos_transf_2"/>
    <property type="match status" value="1"/>
</dbReference>
<dbReference type="AlphaFoldDB" id="A0A7L4UNS6"/>
<sequence length="363" mass="42142">MIYLAYISLLFLGMQLLNVVLNLVFKQRIKISETENNERISLLIPARNEETNISFLLSDLQKSKNENIEIIVFDDESTDNTAEVVQNFANQDKRIVLLKSDGLPQGWLGKNHACYQLAQKAQGKYLLFLDADVRIEANVINDAVSYLKRFNLKLLSIFPIQIQKTFGEKISIPVMNYILLTLLPLVFVRISPFKSHAAANGQFMLFDSETYRKIQPHHLFKKSAVEDIKIARHYKKEKLKIACLTGERRIQCRMYKTYKEAVKGFSKNVFIFFGNIPLLAFLFWAFSAFGFIPVWLALPQYLTYYFAVLVSVLLLYSLVGRQNSVINFLFFPFHLLFLITILGKAIKVKKHKKLEWKERNIYS</sequence>
<feature type="transmembrane region" description="Helical" evidence="6">
    <location>
        <begin position="269"/>
        <end position="295"/>
    </location>
</feature>
<keyword evidence="4 8" id="KW-0808">Transferase</keyword>
<accession>A0A7L4UNS6</accession>
<dbReference type="OrthoDB" id="9800276at2"/>
<evidence type="ECO:0000256" key="4">
    <source>
        <dbReference type="ARBA" id="ARBA00022679"/>
    </source>
</evidence>
<evidence type="ECO:0000256" key="2">
    <source>
        <dbReference type="ARBA" id="ARBA00022475"/>
    </source>
</evidence>
<comment type="caution">
    <text evidence="8">The sequence shown here is derived from an EMBL/GenBank/DDBJ whole genome shotgun (WGS) entry which is preliminary data.</text>
</comment>
<feature type="transmembrane region" description="Helical" evidence="6">
    <location>
        <begin position="6"/>
        <end position="25"/>
    </location>
</feature>
<evidence type="ECO:0000256" key="1">
    <source>
        <dbReference type="ARBA" id="ARBA00004236"/>
    </source>
</evidence>
<evidence type="ECO:0000313" key="9">
    <source>
        <dbReference type="Proteomes" id="UP000251835"/>
    </source>
</evidence>
<dbReference type="CDD" id="cd00761">
    <property type="entry name" value="Glyco_tranf_GTA_type"/>
    <property type="match status" value="1"/>
</dbReference>
<protein>
    <submittedName>
        <fullName evidence="8">Cellulose synthase/poly-beta-1,6-N-acetylglucosamine synthase-like glycosyltransferase</fullName>
    </submittedName>
</protein>
<dbReference type="InterPro" id="IPR001173">
    <property type="entry name" value="Glyco_trans_2-like"/>
</dbReference>
<reference evidence="8 9" key="1">
    <citation type="submission" date="2018-05" db="EMBL/GenBank/DDBJ databases">
        <title>Genomic Encyclopedia of Type Strains, Phase IV (KMG-IV): sequencing the most valuable type-strain genomes for metagenomic binning, comparative biology and taxonomic classification.</title>
        <authorList>
            <person name="Goeker M."/>
        </authorList>
    </citation>
    <scope>NUCLEOTIDE SEQUENCE [LARGE SCALE GENOMIC DNA]</scope>
    <source>
        <strain evidence="8 9">DSM 28579</strain>
    </source>
</reference>
<feature type="transmembrane region" description="Helical" evidence="6">
    <location>
        <begin position="325"/>
        <end position="343"/>
    </location>
</feature>
<proteinExistence type="predicted"/>
<keyword evidence="3" id="KW-0328">Glycosyltransferase</keyword>
<feature type="transmembrane region" description="Helical" evidence="6">
    <location>
        <begin position="302"/>
        <end position="319"/>
    </location>
</feature>
<keyword evidence="5 6" id="KW-0472">Membrane</keyword>
<dbReference type="EMBL" id="QENZ01000008">
    <property type="protein sequence ID" value="PVX49219.1"/>
    <property type="molecule type" value="Genomic_DNA"/>
</dbReference>
<dbReference type="Proteomes" id="UP000251835">
    <property type="component" value="Unassembled WGS sequence"/>
</dbReference>
<evidence type="ECO:0000256" key="3">
    <source>
        <dbReference type="ARBA" id="ARBA00022676"/>
    </source>
</evidence>
<dbReference type="GO" id="GO:0005886">
    <property type="term" value="C:plasma membrane"/>
    <property type="evidence" value="ECO:0007669"/>
    <property type="project" value="UniProtKB-SubCell"/>
</dbReference>
<comment type="subcellular location">
    <subcellularLocation>
        <location evidence="1">Cell membrane</location>
    </subcellularLocation>
</comment>
<dbReference type="InterPro" id="IPR029044">
    <property type="entry name" value="Nucleotide-diphossugar_trans"/>
</dbReference>
<name>A0A7L4UNS6_BALHA</name>
<keyword evidence="9" id="KW-1185">Reference proteome</keyword>
<organism evidence="8 9">
    <name type="scientific">Balneicella halophila</name>
    <dbReference type="NCBI Taxonomy" id="1537566"/>
    <lineage>
        <taxon>Bacteria</taxon>
        <taxon>Pseudomonadati</taxon>
        <taxon>Bacteroidota</taxon>
        <taxon>Bacteroidia</taxon>
        <taxon>Bacteroidales</taxon>
        <taxon>Balneicellaceae</taxon>
        <taxon>Balneicella</taxon>
    </lineage>
</organism>
<keyword evidence="2" id="KW-1003">Cell membrane</keyword>
<keyword evidence="6" id="KW-1133">Transmembrane helix</keyword>
<dbReference type="Gene3D" id="3.90.550.10">
    <property type="entry name" value="Spore Coat Polysaccharide Biosynthesis Protein SpsA, Chain A"/>
    <property type="match status" value="1"/>
</dbReference>
<evidence type="ECO:0000313" key="8">
    <source>
        <dbReference type="EMBL" id="PVX49219.1"/>
    </source>
</evidence>
<gene>
    <name evidence="8" type="ORF">C7377_1863</name>
</gene>
<dbReference type="SUPFAM" id="SSF53448">
    <property type="entry name" value="Nucleotide-diphospho-sugar transferases"/>
    <property type="match status" value="1"/>
</dbReference>
<evidence type="ECO:0000259" key="7">
    <source>
        <dbReference type="Pfam" id="PF00535"/>
    </source>
</evidence>
<evidence type="ECO:0000256" key="6">
    <source>
        <dbReference type="SAM" id="Phobius"/>
    </source>
</evidence>
<keyword evidence="6" id="KW-0812">Transmembrane</keyword>
<dbReference type="GO" id="GO:0016757">
    <property type="term" value="F:glycosyltransferase activity"/>
    <property type="evidence" value="ECO:0007669"/>
    <property type="project" value="UniProtKB-KW"/>
</dbReference>